<proteinExistence type="inferred from homology"/>
<evidence type="ECO:0000256" key="4">
    <source>
        <dbReference type="ARBA" id="ARBA00022801"/>
    </source>
</evidence>
<evidence type="ECO:0000256" key="2">
    <source>
        <dbReference type="ARBA" id="ARBA00022722"/>
    </source>
</evidence>
<protein>
    <submittedName>
        <fullName evidence="6">T9SS type A sorting domain-containing protein</fullName>
    </submittedName>
</protein>
<evidence type="ECO:0000313" key="6">
    <source>
        <dbReference type="EMBL" id="RXJ50565.1"/>
    </source>
</evidence>
<dbReference type="SUPFAM" id="SSF141072">
    <property type="entry name" value="CalX-like"/>
    <property type="match status" value="1"/>
</dbReference>
<dbReference type="PANTHER" id="PTHR33607">
    <property type="entry name" value="ENDONUCLEASE-1"/>
    <property type="match status" value="1"/>
</dbReference>
<dbReference type="Pfam" id="PF04231">
    <property type="entry name" value="Endonuclease_1"/>
    <property type="match status" value="2"/>
</dbReference>
<keyword evidence="7" id="KW-1185">Reference proteome</keyword>
<dbReference type="PANTHER" id="PTHR33607:SF2">
    <property type="entry name" value="ENDONUCLEASE-1"/>
    <property type="match status" value="1"/>
</dbReference>
<accession>A0A4Q0XGS6</accession>
<evidence type="ECO:0000256" key="3">
    <source>
        <dbReference type="ARBA" id="ARBA00022729"/>
    </source>
</evidence>
<keyword evidence="4" id="KW-0378">Hydrolase</keyword>
<dbReference type="InterPro" id="IPR007346">
    <property type="entry name" value="Endonuclease-I"/>
</dbReference>
<sequence>MKHIALILLFLFFSTITYAQVVIYELDCDTPSIDDKEFVELLSETPNFPLDGYVLVFFNGSMSGGNTSYLALDLAGYETDINGLLLIGSKFVVPTPQYLIPISVIQNGPDAVALYRGNYEDFPDHTLAYVDDNLVDVLVYGTNDPDATGLLDIFRAFDPDIEQINEGPNNNTNSIQRVVDDDGVVTYITTTPTPRQLNDGSGIVLNGILISIEETQYNEGDIFDITFTTEQNVTTDVTFTLSLDNYGFNSSDFTGDTVLTIPSGSNTVTTTISIIDDDEDEGDEVMKVTVSGFPSTFLLLNNHLEIRVVDNDFTMATFGTPINPTFGIVKSTQPSDYYDSLDGLADSNLKQAIQDIIAEEDVVRAQTYADVIDILKEADQNPEHSNEVWLVYSEIGRPKLDFQTTSESLGKWNREHTYPRSRGRFYSIDLDEIFDGKEIYWNTNADSLRHGNSDAHALRAADSRENIRRSNLHYGQYTGPKGTLGKFRGDVARGVFYLALRYNGLEIVNGFPEGTEGELGDLATLLEWHRKDPPDDFEMNRNNIIYTWQINRNPFIDQPELVEYIWGNRVGQVWNQALSLKDDKVLHLRVHPIPTRDRLYISGIKSDTHIEVFSIDSRKVMQHRATEDVSLSLNSDFGLATGVYLMRLESQGKSLIKKIVVE</sequence>
<dbReference type="RefSeq" id="WP_129016683.1">
    <property type="nucleotide sequence ID" value="NZ_SDDZ01000003.1"/>
</dbReference>
<feature type="domain" description="Secretion system C-terminal sorting" evidence="5">
    <location>
        <begin position="590"/>
        <end position="661"/>
    </location>
</feature>
<comment type="caution">
    <text evidence="6">The sequence shown here is derived from an EMBL/GenBank/DDBJ whole genome shotgun (WGS) entry which is preliminary data.</text>
</comment>
<dbReference type="SUPFAM" id="SSF54060">
    <property type="entry name" value="His-Me finger endonucleases"/>
    <property type="match status" value="1"/>
</dbReference>
<evidence type="ECO:0000256" key="1">
    <source>
        <dbReference type="ARBA" id="ARBA00006429"/>
    </source>
</evidence>
<dbReference type="InterPro" id="IPR044925">
    <property type="entry name" value="His-Me_finger_sf"/>
</dbReference>
<comment type="similarity">
    <text evidence="1">Belongs to the EndA/NucM nuclease family.</text>
</comment>
<evidence type="ECO:0000259" key="5">
    <source>
        <dbReference type="Pfam" id="PF18962"/>
    </source>
</evidence>
<dbReference type="OrthoDB" id="5485925at2"/>
<dbReference type="InterPro" id="IPR038081">
    <property type="entry name" value="CalX-like_sf"/>
</dbReference>
<evidence type="ECO:0000313" key="7">
    <source>
        <dbReference type="Proteomes" id="UP000289792"/>
    </source>
</evidence>
<name>A0A4Q0XGS6_9FLAO</name>
<organism evidence="6 7">
    <name type="scientific">Gelidibacter gilvus</name>
    <dbReference type="NCBI Taxonomy" id="59602"/>
    <lineage>
        <taxon>Bacteria</taxon>
        <taxon>Pseudomonadati</taxon>
        <taxon>Bacteroidota</taxon>
        <taxon>Flavobacteriia</taxon>
        <taxon>Flavobacteriales</taxon>
        <taxon>Flavobacteriaceae</taxon>
        <taxon>Gelidibacter</taxon>
    </lineage>
</organism>
<dbReference type="GO" id="GO:0016787">
    <property type="term" value="F:hydrolase activity"/>
    <property type="evidence" value="ECO:0007669"/>
    <property type="project" value="UniProtKB-KW"/>
</dbReference>
<dbReference type="Gene3D" id="2.60.40.2030">
    <property type="match status" value="1"/>
</dbReference>
<keyword evidence="3" id="KW-0732">Signal</keyword>
<dbReference type="InterPro" id="IPR026444">
    <property type="entry name" value="Secre_tail"/>
</dbReference>
<gene>
    <name evidence="6" type="ORF">ESZ48_07340</name>
</gene>
<dbReference type="CDD" id="cd08547">
    <property type="entry name" value="Type_II_cohesin"/>
    <property type="match status" value="1"/>
</dbReference>
<dbReference type="EMBL" id="SDDZ01000003">
    <property type="protein sequence ID" value="RXJ50565.1"/>
    <property type="molecule type" value="Genomic_DNA"/>
</dbReference>
<dbReference type="GO" id="GO:0004518">
    <property type="term" value="F:nuclease activity"/>
    <property type="evidence" value="ECO:0007669"/>
    <property type="project" value="UniProtKB-KW"/>
</dbReference>
<dbReference type="NCBIfam" id="TIGR04183">
    <property type="entry name" value="Por_Secre_tail"/>
    <property type="match status" value="1"/>
</dbReference>
<dbReference type="Pfam" id="PF18962">
    <property type="entry name" value="Por_Secre_tail"/>
    <property type="match status" value="1"/>
</dbReference>
<dbReference type="Proteomes" id="UP000289792">
    <property type="component" value="Unassembled WGS sequence"/>
</dbReference>
<reference evidence="6 7" key="1">
    <citation type="submission" date="2019-01" db="EMBL/GenBank/DDBJ databases">
        <title>Genome sequence of the Antarctic species Gelidibacter gilvus ACAM 158(T).</title>
        <authorList>
            <person name="Bowman J.P."/>
        </authorList>
    </citation>
    <scope>NUCLEOTIDE SEQUENCE [LARGE SCALE GENOMIC DNA]</scope>
    <source>
        <strain evidence="6 7">IC158</strain>
    </source>
</reference>
<dbReference type="AlphaFoldDB" id="A0A4Q0XGS6"/>
<keyword evidence="2" id="KW-0540">Nuclease</keyword>